<dbReference type="AlphaFoldDB" id="A0A1I6AKZ3"/>
<evidence type="ECO:0000313" key="7">
    <source>
        <dbReference type="Proteomes" id="UP000198727"/>
    </source>
</evidence>
<dbReference type="Pfam" id="PF00155">
    <property type="entry name" value="Aminotran_1_2"/>
    <property type="match status" value="1"/>
</dbReference>
<feature type="domain" description="Aminotransferase class I/classII large" evidence="5">
    <location>
        <begin position="48"/>
        <end position="381"/>
    </location>
</feature>
<dbReference type="Gene3D" id="3.40.640.10">
    <property type="entry name" value="Type I PLP-dependent aspartate aminotransferase-like (Major domain)"/>
    <property type="match status" value="1"/>
</dbReference>
<dbReference type="STRING" id="587909.SAMN05421810_11334"/>
<dbReference type="EMBL" id="FOWW01000013">
    <property type="protein sequence ID" value="SFQ69197.1"/>
    <property type="molecule type" value="Genomic_DNA"/>
</dbReference>
<evidence type="ECO:0000313" key="6">
    <source>
        <dbReference type="EMBL" id="SFQ69197.1"/>
    </source>
</evidence>
<dbReference type="RefSeq" id="WP_092536212.1">
    <property type="nucleotide sequence ID" value="NZ_FOWW01000013.1"/>
</dbReference>
<proteinExistence type="predicted"/>
<gene>
    <name evidence="6" type="ORF">SAMN05421810_11334</name>
</gene>
<dbReference type="Proteomes" id="UP000198727">
    <property type="component" value="Unassembled WGS sequence"/>
</dbReference>
<comment type="cofactor">
    <cofactor evidence="1">
        <name>pyridoxal 5'-phosphate</name>
        <dbReference type="ChEBI" id="CHEBI:597326"/>
    </cofactor>
</comment>
<evidence type="ECO:0000256" key="1">
    <source>
        <dbReference type="ARBA" id="ARBA00001933"/>
    </source>
</evidence>
<dbReference type="InterPro" id="IPR050859">
    <property type="entry name" value="Class-I_PLP-dep_aminotransf"/>
</dbReference>
<dbReference type="GO" id="GO:1901605">
    <property type="term" value="P:alpha-amino acid metabolic process"/>
    <property type="evidence" value="ECO:0007669"/>
    <property type="project" value="TreeGrafter"/>
</dbReference>
<sequence length="394" mass="42567">MTAVRGVEEWRDIVPYLLDVDGATANLATGMPLARPALRAAVRRAYAEALARPDVDRRLGEYHGVRGDAVLRARIAALYRDRFGLPVTEAEVLVVPGAQAAFHALSELLARRGRAALLFGPEYPGYRTSTQVDYRMVPSRVCEVGPREFRYLPPAGAVDREIGAVFLSRPGNPAGTVVDDDVLAGLVRECAAADALLVLDNAYAPPIPGLAFRELGLPWGDNVVLVQSFAKAGLAGERLGFVLAPAPIVAELAEVQARVATFPPQLVQVVAATLLADGRFVELCATELRAAYRERHELVDAVLADRLTVPYRTHTADGGQFRWLHLPELRTTTGELFHELADRGVLVAPSAPFFLPRLRDLPHARASLRLGVTAPPAAIERGLTILAEVLADGR</sequence>
<dbReference type="CDD" id="cd00609">
    <property type="entry name" value="AAT_like"/>
    <property type="match status" value="1"/>
</dbReference>
<name>A0A1I6AKZ3_9PSEU</name>
<dbReference type="GO" id="GO:0030170">
    <property type="term" value="F:pyridoxal phosphate binding"/>
    <property type="evidence" value="ECO:0007669"/>
    <property type="project" value="InterPro"/>
</dbReference>
<organism evidence="6 7">
    <name type="scientific">Amycolatopsis arida</name>
    <dbReference type="NCBI Taxonomy" id="587909"/>
    <lineage>
        <taxon>Bacteria</taxon>
        <taxon>Bacillati</taxon>
        <taxon>Actinomycetota</taxon>
        <taxon>Actinomycetes</taxon>
        <taxon>Pseudonocardiales</taxon>
        <taxon>Pseudonocardiaceae</taxon>
        <taxon>Amycolatopsis</taxon>
    </lineage>
</organism>
<reference evidence="7" key="1">
    <citation type="submission" date="2016-10" db="EMBL/GenBank/DDBJ databases">
        <authorList>
            <person name="Varghese N."/>
            <person name="Submissions S."/>
        </authorList>
    </citation>
    <scope>NUCLEOTIDE SEQUENCE [LARGE SCALE GENOMIC DNA]</scope>
    <source>
        <strain evidence="7">CGMCC 4.5579</strain>
    </source>
</reference>
<keyword evidence="2 6" id="KW-0032">Aminotransferase</keyword>
<evidence type="ECO:0000256" key="3">
    <source>
        <dbReference type="ARBA" id="ARBA00022679"/>
    </source>
</evidence>
<dbReference type="InterPro" id="IPR015424">
    <property type="entry name" value="PyrdxlP-dep_Trfase"/>
</dbReference>
<dbReference type="SUPFAM" id="SSF53383">
    <property type="entry name" value="PLP-dependent transferases"/>
    <property type="match status" value="1"/>
</dbReference>
<dbReference type="GO" id="GO:0009042">
    <property type="term" value="F:valine-pyruvate transaminase activity"/>
    <property type="evidence" value="ECO:0007669"/>
    <property type="project" value="TreeGrafter"/>
</dbReference>
<keyword evidence="7" id="KW-1185">Reference proteome</keyword>
<dbReference type="GO" id="GO:0005829">
    <property type="term" value="C:cytosol"/>
    <property type="evidence" value="ECO:0007669"/>
    <property type="project" value="TreeGrafter"/>
</dbReference>
<keyword evidence="6" id="KW-0670">Pyruvate</keyword>
<evidence type="ECO:0000259" key="5">
    <source>
        <dbReference type="Pfam" id="PF00155"/>
    </source>
</evidence>
<dbReference type="PANTHER" id="PTHR42790">
    <property type="entry name" value="AMINOTRANSFERASE"/>
    <property type="match status" value="1"/>
</dbReference>
<evidence type="ECO:0000256" key="2">
    <source>
        <dbReference type="ARBA" id="ARBA00022576"/>
    </source>
</evidence>
<evidence type="ECO:0000256" key="4">
    <source>
        <dbReference type="ARBA" id="ARBA00022898"/>
    </source>
</evidence>
<dbReference type="PANTHER" id="PTHR42790:SF4">
    <property type="entry name" value="VALINE--PYRUVATE AMINOTRANSFERASE"/>
    <property type="match status" value="1"/>
</dbReference>
<dbReference type="OrthoDB" id="9763453at2"/>
<dbReference type="InterPro" id="IPR015421">
    <property type="entry name" value="PyrdxlP-dep_Trfase_major"/>
</dbReference>
<dbReference type="InterPro" id="IPR004839">
    <property type="entry name" value="Aminotransferase_I/II_large"/>
</dbReference>
<protein>
    <submittedName>
        <fullName evidence="6">Valine-pyruvate aminotransferase apoenzyme</fullName>
    </submittedName>
</protein>
<keyword evidence="3 6" id="KW-0808">Transferase</keyword>
<accession>A0A1I6AKZ3</accession>
<keyword evidence="4" id="KW-0663">Pyridoxal phosphate</keyword>